<dbReference type="Proteomes" id="UP000325785">
    <property type="component" value="Chromosome"/>
</dbReference>
<reference evidence="5 6" key="1">
    <citation type="submission" date="2018-08" db="EMBL/GenBank/DDBJ databases">
        <title>Genetic Globetrotter - A new plasmid hitch-hiking vast phylogenetic and geographic distances.</title>
        <authorList>
            <person name="Vollmers J."/>
            <person name="Petersen J."/>
        </authorList>
    </citation>
    <scope>NUCLEOTIDE SEQUENCE [LARGE SCALE GENOMIC DNA]</scope>
    <source>
        <strain evidence="5 6">DSM 26383</strain>
    </source>
</reference>
<dbReference type="Gene3D" id="1.10.10.10">
    <property type="entry name" value="Winged helix-like DNA-binding domain superfamily/Winged helix DNA-binding domain"/>
    <property type="match status" value="1"/>
</dbReference>
<name>A0A5P3A6T2_9RHOB</name>
<dbReference type="Pfam" id="PF00392">
    <property type="entry name" value="GntR"/>
    <property type="match status" value="1"/>
</dbReference>
<dbReference type="SMART" id="SM00345">
    <property type="entry name" value="HTH_GNTR"/>
    <property type="match status" value="1"/>
</dbReference>
<dbReference type="SUPFAM" id="SSF48008">
    <property type="entry name" value="GntR ligand-binding domain-like"/>
    <property type="match status" value="1"/>
</dbReference>
<keyword evidence="1" id="KW-0805">Transcription regulation</keyword>
<evidence type="ECO:0000256" key="1">
    <source>
        <dbReference type="ARBA" id="ARBA00023015"/>
    </source>
</evidence>
<dbReference type="InterPro" id="IPR036388">
    <property type="entry name" value="WH-like_DNA-bd_sf"/>
</dbReference>
<feature type="domain" description="HTH gntR-type" evidence="4">
    <location>
        <begin position="17"/>
        <end position="84"/>
    </location>
</feature>
<accession>A0A5P3A6T2</accession>
<dbReference type="EMBL" id="CP031598">
    <property type="protein sequence ID" value="QEW25057.1"/>
    <property type="molecule type" value="Genomic_DNA"/>
</dbReference>
<dbReference type="PROSITE" id="PS50949">
    <property type="entry name" value="HTH_GNTR"/>
    <property type="match status" value="1"/>
</dbReference>
<dbReference type="InterPro" id="IPR011711">
    <property type="entry name" value="GntR_C"/>
</dbReference>
<dbReference type="InterPro" id="IPR036390">
    <property type="entry name" value="WH_DNA-bd_sf"/>
</dbReference>
<evidence type="ECO:0000313" key="5">
    <source>
        <dbReference type="EMBL" id="QEW25057.1"/>
    </source>
</evidence>
<dbReference type="RefSeq" id="WP_236553388.1">
    <property type="nucleotide sequence ID" value="NZ_LAXI01000024.1"/>
</dbReference>
<dbReference type="InterPro" id="IPR008920">
    <property type="entry name" value="TF_FadR/GntR_C"/>
</dbReference>
<dbReference type="InterPro" id="IPR000524">
    <property type="entry name" value="Tscrpt_reg_HTH_GntR"/>
</dbReference>
<dbReference type="SUPFAM" id="SSF46785">
    <property type="entry name" value="Winged helix' DNA-binding domain"/>
    <property type="match status" value="1"/>
</dbReference>
<dbReference type="GO" id="GO:0003677">
    <property type="term" value="F:DNA binding"/>
    <property type="evidence" value="ECO:0007669"/>
    <property type="project" value="UniProtKB-KW"/>
</dbReference>
<proteinExistence type="predicted"/>
<dbReference type="Gene3D" id="1.20.120.530">
    <property type="entry name" value="GntR ligand-binding domain-like"/>
    <property type="match status" value="1"/>
</dbReference>
<evidence type="ECO:0000259" key="4">
    <source>
        <dbReference type="PROSITE" id="PS50949"/>
    </source>
</evidence>
<dbReference type="KEGG" id="rid:RIdsm_00841"/>
<dbReference type="PANTHER" id="PTHR43537:SF20">
    <property type="entry name" value="HTH-TYPE TRANSCRIPTIONAL REPRESSOR GLAR"/>
    <property type="match status" value="1"/>
</dbReference>
<dbReference type="Pfam" id="PF07729">
    <property type="entry name" value="FCD"/>
    <property type="match status" value="1"/>
</dbReference>
<dbReference type="GO" id="GO:0003700">
    <property type="term" value="F:DNA-binding transcription factor activity"/>
    <property type="evidence" value="ECO:0007669"/>
    <property type="project" value="InterPro"/>
</dbReference>
<sequence length="231" mass="26298">MGFMEDIRFNTEPREGDTIGEYAYRRIRSHIVNGQLKPDEKLKLDHLKQVYGASVTTLREILNRLAVEELVTAEGQRGFRVATVSDAELNDLAELRTLLESHALRQSIRLGDLDWEAAVVAAHYKLSVLEKQLMESGERSVEQWVACDWGFHNATISACRQPVLMRTYASVFDRFARYHMLALNFRGEGVFRDHAALRDLVIERRADEAVELLTRHIQSGVEHIKSCGGFG</sequence>
<evidence type="ECO:0000256" key="2">
    <source>
        <dbReference type="ARBA" id="ARBA00023125"/>
    </source>
</evidence>
<dbReference type="PANTHER" id="PTHR43537">
    <property type="entry name" value="TRANSCRIPTIONAL REGULATOR, GNTR FAMILY"/>
    <property type="match status" value="1"/>
</dbReference>
<evidence type="ECO:0000256" key="3">
    <source>
        <dbReference type="ARBA" id="ARBA00023163"/>
    </source>
</evidence>
<gene>
    <name evidence="5" type="primary">csiR_2</name>
    <name evidence="5" type="ORF">RIdsm_00841</name>
</gene>
<evidence type="ECO:0000313" key="6">
    <source>
        <dbReference type="Proteomes" id="UP000325785"/>
    </source>
</evidence>
<keyword evidence="3" id="KW-0804">Transcription</keyword>
<protein>
    <submittedName>
        <fullName evidence="5">Carbon starvation induced regulator</fullName>
    </submittedName>
</protein>
<organism evidence="5 6">
    <name type="scientific">Roseovarius indicus</name>
    <dbReference type="NCBI Taxonomy" id="540747"/>
    <lineage>
        <taxon>Bacteria</taxon>
        <taxon>Pseudomonadati</taxon>
        <taxon>Pseudomonadota</taxon>
        <taxon>Alphaproteobacteria</taxon>
        <taxon>Rhodobacterales</taxon>
        <taxon>Roseobacteraceae</taxon>
        <taxon>Roseovarius</taxon>
    </lineage>
</organism>
<dbReference type="AlphaFoldDB" id="A0A5P3A6T2"/>
<dbReference type="SMART" id="SM00895">
    <property type="entry name" value="FCD"/>
    <property type="match status" value="1"/>
</dbReference>
<keyword evidence="2" id="KW-0238">DNA-binding</keyword>